<dbReference type="Gene3D" id="3.40.50.150">
    <property type="entry name" value="Vaccinia Virus protein VP39"/>
    <property type="match status" value="1"/>
</dbReference>
<name>A0A192A868_9RALS</name>
<comment type="catalytic activity">
    <reaction evidence="6">
        <text>a 2'-deoxyadenosine in DNA + S-adenosyl-L-methionine = an N(6)-methyl-2'-deoxyadenosine in DNA + S-adenosyl-L-homocysteine + H(+)</text>
        <dbReference type="Rhea" id="RHEA:15197"/>
        <dbReference type="Rhea" id="RHEA-COMP:12418"/>
        <dbReference type="Rhea" id="RHEA-COMP:12419"/>
        <dbReference type="ChEBI" id="CHEBI:15378"/>
        <dbReference type="ChEBI" id="CHEBI:57856"/>
        <dbReference type="ChEBI" id="CHEBI:59789"/>
        <dbReference type="ChEBI" id="CHEBI:90615"/>
        <dbReference type="ChEBI" id="CHEBI:90616"/>
        <dbReference type="EC" id="2.1.1.72"/>
    </reaction>
</comment>
<accession>A0A192A868</accession>
<keyword evidence="3" id="KW-0489">Methyltransferase</keyword>
<evidence type="ECO:0000256" key="5">
    <source>
        <dbReference type="ARBA" id="ARBA00022691"/>
    </source>
</evidence>
<dbReference type="REBASE" id="154230">
    <property type="entry name" value="M.Rin49129ORF28575P"/>
</dbReference>
<dbReference type="GeneID" id="61529980"/>
<dbReference type="InterPro" id="IPR011639">
    <property type="entry name" value="MethylTrfase_TaqI-like_dom"/>
</dbReference>
<dbReference type="InterPro" id="IPR029063">
    <property type="entry name" value="SAM-dependent_MTases_sf"/>
</dbReference>
<dbReference type="InterPro" id="IPR050953">
    <property type="entry name" value="N4_N6_ade-DNA_methylase"/>
</dbReference>
<dbReference type="AlphaFoldDB" id="A0A192A868"/>
<gene>
    <name evidence="8" type="ORF">A9Y76_28575</name>
</gene>
<evidence type="ECO:0000313" key="8">
    <source>
        <dbReference type="EMBL" id="ANJ76543.1"/>
    </source>
</evidence>
<keyword evidence="9" id="KW-1185">Reference proteome</keyword>
<dbReference type="Proteomes" id="UP000078572">
    <property type="component" value="Plasmid pRI-1"/>
</dbReference>
<dbReference type="PRINTS" id="PR00507">
    <property type="entry name" value="N12N6MTFRASE"/>
</dbReference>
<feature type="domain" description="Type II methyltransferase M.TaqI-like" evidence="7">
    <location>
        <begin position="132"/>
        <end position="228"/>
    </location>
</feature>
<dbReference type="GO" id="GO:0006304">
    <property type="term" value="P:DNA modification"/>
    <property type="evidence" value="ECO:0007669"/>
    <property type="project" value="InterPro"/>
</dbReference>
<geneLocation type="plasmid" evidence="9">
    <name>pri-1</name>
</geneLocation>
<evidence type="ECO:0000256" key="4">
    <source>
        <dbReference type="ARBA" id="ARBA00022679"/>
    </source>
</evidence>
<evidence type="ECO:0000256" key="3">
    <source>
        <dbReference type="ARBA" id="ARBA00022603"/>
    </source>
</evidence>
<dbReference type="SUPFAM" id="SSF53335">
    <property type="entry name" value="S-adenosyl-L-methionine-dependent methyltransferases"/>
    <property type="match status" value="1"/>
</dbReference>
<proteinExistence type="inferred from homology"/>
<reference evidence="9" key="1">
    <citation type="submission" date="2016-06" db="EMBL/GenBank/DDBJ databases">
        <authorList>
            <person name="Xu Y."/>
            <person name="Nagy A."/>
            <person name="Yan X."/>
            <person name="Kim S.W."/>
            <person name="Haley B."/>
            <person name="Liu N.T."/>
            <person name="Nou X."/>
        </authorList>
    </citation>
    <scope>NUCLEOTIDE SEQUENCE [LARGE SCALE GENOMIC DNA]</scope>
    <source>
        <strain evidence="9">ATCC 49129</strain>
        <plasmid evidence="9">pri-1</plasmid>
    </source>
</reference>
<dbReference type="EMBL" id="CP016024">
    <property type="protein sequence ID" value="ANJ76543.1"/>
    <property type="molecule type" value="Genomic_DNA"/>
</dbReference>
<dbReference type="GO" id="GO:0009007">
    <property type="term" value="F:site-specific DNA-methyltransferase (adenine-specific) activity"/>
    <property type="evidence" value="ECO:0007669"/>
    <property type="project" value="UniProtKB-EC"/>
</dbReference>
<dbReference type="OrthoDB" id="32195at2"/>
<keyword evidence="4" id="KW-0808">Transferase</keyword>
<comment type="similarity">
    <text evidence="1">Belongs to the N(4)/N(6)-methyltransferase family.</text>
</comment>
<keyword evidence="5" id="KW-0949">S-adenosyl-L-methionine</keyword>
<evidence type="ECO:0000256" key="2">
    <source>
        <dbReference type="ARBA" id="ARBA00011900"/>
    </source>
</evidence>
<evidence type="ECO:0000256" key="6">
    <source>
        <dbReference type="ARBA" id="ARBA00047942"/>
    </source>
</evidence>
<keyword evidence="8" id="KW-0614">Plasmid</keyword>
<dbReference type="RefSeq" id="WP_024979520.1">
    <property type="nucleotide sequence ID" value="NZ_CP016024.1"/>
</dbReference>
<evidence type="ECO:0000256" key="1">
    <source>
        <dbReference type="ARBA" id="ARBA00006594"/>
    </source>
</evidence>
<dbReference type="EC" id="2.1.1.72" evidence="2"/>
<protein>
    <recommendedName>
        <fullName evidence="2">site-specific DNA-methyltransferase (adenine-specific)</fullName>
        <ecNumber evidence="2">2.1.1.72</ecNumber>
    </recommendedName>
</protein>
<evidence type="ECO:0000259" key="7">
    <source>
        <dbReference type="Pfam" id="PF07669"/>
    </source>
</evidence>
<dbReference type="Pfam" id="PF07669">
    <property type="entry name" value="Eco57I"/>
    <property type="match status" value="1"/>
</dbReference>
<dbReference type="PANTHER" id="PTHR33841">
    <property type="entry name" value="DNA METHYLTRANSFERASE YEEA-RELATED"/>
    <property type="match status" value="1"/>
</dbReference>
<sequence>MPEQTIDHQHSHIAQVDLARTEAVERLHHATAIYTAAPVVDDLLGRLDWPRDGRKLVDPSCGDGMFLERALGKLLAASGQARPSVDSLRAQVEGWEVHAGACIEARARVAATLSRHGYDHTLATEAAESMVHNRDFLTEGPRTPTYHAVAGNPPYLRWVNVPRVLQDEYSRHVPAFAAYDLLHSFLERCSRSIHPNGQIGLVTSDRWLFNSGASQLRAELGARLAISHLERLDAGSVFYRPKNRRAGTPPRIHPVSVVLNATAKSDEGSEVLQDVRVLTERPIYPGVDESRYEGMPTLEQIAEVRIAPWLGTPGIFVVDEDVAAQLPGEYLVPAVDTDDIDGGSLGVPKRFAIKTEPGEQPCQVVMEHLQRNMHKMAARGRRGVFWMPPETFHRMDLSCESLLVPRIATSPKAVRVPPGILPINHNLSIVSAEPGVLNRVEAALRSPLAAQWVRDFAPRLENGYFSLCTTLLRKMPIDVSSA</sequence>
<evidence type="ECO:0000313" key="9">
    <source>
        <dbReference type="Proteomes" id="UP000078572"/>
    </source>
</evidence>
<organism evidence="8 9">
    <name type="scientific">Ralstonia insidiosa</name>
    <dbReference type="NCBI Taxonomy" id="190721"/>
    <lineage>
        <taxon>Bacteria</taxon>
        <taxon>Pseudomonadati</taxon>
        <taxon>Pseudomonadota</taxon>
        <taxon>Betaproteobacteria</taxon>
        <taxon>Burkholderiales</taxon>
        <taxon>Burkholderiaceae</taxon>
        <taxon>Ralstonia</taxon>
    </lineage>
</organism>
<dbReference type="GO" id="GO:0032259">
    <property type="term" value="P:methylation"/>
    <property type="evidence" value="ECO:0007669"/>
    <property type="project" value="UniProtKB-KW"/>
</dbReference>
<dbReference type="PANTHER" id="PTHR33841:SF5">
    <property type="entry name" value="DNA METHYLASE (MODIFICATION METHYLASE) (METHYLTRANSFERASE)-RELATED"/>
    <property type="match status" value="1"/>
</dbReference>